<reference evidence="2" key="1">
    <citation type="submission" date="2023-03" db="EMBL/GenBank/DDBJ databases">
        <title>Massive genome expansion in bonnet fungi (Mycena s.s.) driven by repeated elements and novel gene families across ecological guilds.</title>
        <authorList>
            <consortium name="Lawrence Berkeley National Laboratory"/>
            <person name="Harder C.B."/>
            <person name="Miyauchi S."/>
            <person name="Viragh M."/>
            <person name="Kuo A."/>
            <person name="Thoen E."/>
            <person name="Andreopoulos B."/>
            <person name="Lu D."/>
            <person name="Skrede I."/>
            <person name="Drula E."/>
            <person name="Henrissat B."/>
            <person name="Morin E."/>
            <person name="Kohler A."/>
            <person name="Barry K."/>
            <person name="LaButti K."/>
            <person name="Morin E."/>
            <person name="Salamov A."/>
            <person name="Lipzen A."/>
            <person name="Mereny Z."/>
            <person name="Hegedus B."/>
            <person name="Baldrian P."/>
            <person name="Stursova M."/>
            <person name="Weitz H."/>
            <person name="Taylor A."/>
            <person name="Grigoriev I.V."/>
            <person name="Nagy L.G."/>
            <person name="Martin F."/>
            <person name="Kauserud H."/>
        </authorList>
    </citation>
    <scope>NUCLEOTIDE SEQUENCE</scope>
    <source>
        <strain evidence="2">CBHHK173m</strain>
    </source>
</reference>
<accession>A0AAD6XPD6</accession>
<name>A0AAD6XPD6_9AGAR</name>
<dbReference type="SUPFAM" id="SSF56176">
    <property type="entry name" value="FAD-binding/transporter-associated domain-like"/>
    <property type="match status" value="1"/>
</dbReference>
<dbReference type="GO" id="GO:0050660">
    <property type="term" value="F:flavin adenine dinucleotide binding"/>
    <property type="evidence" value="ECO:0007669"/>
    <property type="project" value="InterPro"/>
</dbReference>
<dbReference type="AlphaFoldDB" id="A0AAD6XPD6"/>
<dbReference type="Gene3D" id="3.30.43.10">
    <property type="entry name" value="Uridine Diphospho-n-acetylenolpyruvylglucosamine Reductase, domain 2"/>
    <property type="match status" value="1"/>
</dbReference>
<feature type="signal peptide" evidence="1">
    <location>
        <begin position="1"/>
        <end position="18"/>
    </location>
</feature>
<evidence type="ECO:0000313" key="3">
    <source>
        <dbReference type="Proteomes" id="UP001222325"/>
    </source>
</evidence>
<keyword evidence="1" id="KW-0732">Signal</keyword>
<gene>
    <name evidence="2" type="ORF">B0H15DRAFT_847217</name>
</gene>
<evidence type="ECO:0008006" key="4">
    <source>
        <dbReference type="Google" id="ProtNLM"/>
    </source>
</evidence>
<comment type="caution">
    <text evidence="2">The sequence shown here is derived from an EMBL/GenBank/DDBJ whole genome shotgun (WGS) entry which is preliminary data.</text>
</comment>
<dbReference type="InterPro" id="IPR016167">
    <property type="entry name" value="FAD-bd_PCMH_sub1"/>
</dbReference>
<feature type="chain" id="PRO_5042270405" description="FAD-binding PCMH-type domain-containing protein" evidence="1">
    <location>
        <begin position="19"/>
        <end position="106"/>
    </location>
</feature>
<proteinExistence type="predicted"/>
<protein>
    <recommendedName>
        <fullName evidence="4">FAD-binding PCMH-type domain-containing protein</fullName>
    </recommendedName>
</protein>
<dbReference type="InterPro" id="IPR036318">
    <property type="entry name" value="FAD-bd_PCMH-like_sf"/>
</dbReference>
<keyword evidence="3" id="KW-1185">Reference proteome</keyword>
<sequence length="106" mass="10997">MLATAALLLLGASHVVAASEVYNTFDGSGFPACNAVAKVYRPSTVDEMVAIVKSASVQGVPVRASGNAHMWYDTMCSDDPSTIIIKTDAVNGISDLQMSGGVCHGY</sequence>
<organism evidence="2 3">
    <name type="scientific">Mycena belliarum</name>
    <dbReference type="NCBI Taxonomy" id="1033014"/>
    <lineage>
        <taxon>Eukaryota</taxon>
        <taxon>Fungi</taxon>
        <taxon>Dikarya</taxon>
        <taxon>Basidiomycota</taxon>
        <taxon>Agaricomycotina</taxon>
        <taxon>Agaricomycetes</taxon>
        <taxon>Agaricomycetidae</taxon>
        <taxon>Agaricales</taxon>
        <taxon>Marasmiineae</taxon>
        <taxon>Mycenaceae</taxon>
        <taxon>Mycena</taxon>
    </lineage>
</organism>
<dbReference type="Proteomes" id="UP001222325">
    <property type="component" value="Unassembled WGS sequence"/>
</dbReference>
<dbReference type="EMBL" id="JARJCN010000035">
    <property type="protein sequence ID" value="KAJ7085137.1"/>
    <property type="molecule type" value="Genomic_DNA"/>
</dbReference>
<evidence type="ECO:0000256" key="1">
    <source>
        <dbReference type="SAM" id="SignalP"/>
    </source>
</evidence>
<evidence type="ECO:0000313" key="2">
    <source>
        <dbReference type="EMBL" id="KAJ7085137.1"/>
    </source>
</evidence>